<gene>
    <name evidence="3" type="primary">Tmem177-L</name>
    <name evidence="3" type="ORF">Hamer_G015444</name>
</gene>
<keyword evidence="2 3" id="KW-0812">Transmembrane</keyword>
<dbReference type="PANTHER" id="PTHR21824:SF4">
    <property type="entry name" value="TRANSMEMBRANE PROTEIN 177"/>
    <property type="match status" value="1"/>
</dbReference>
<evidence type="ECO:0000256" key="2">
    <source>
        <dbReference type="SAM" id="Phobius"/>
    </source>
</evidence>
<proteinExistence type="predicted"/>
<protein>
    <submittedName>
        <fullName evidence="3">Transmembrane protein 177-like</fullName>
    </submittedName>
</protein>
<dbReference type="GO" id="GO:0016020">
    <property type="term" value="C:membrane"/>
    <property type="evidence" value="ECO:0007669"/>
    <property type="project" value="TreeGrafter"/>
</dbReference>
<dbReference type="InterPro" id="IPR026620">
    <property type="entry name" value="TMEM177"/>
</dbReference>
<dbReference type="PANTHER" id="PTHR21824">
    <property type="entry name" value="TRANSMEMBRANE PROTEIN 177"/>
    <property type="match status" value="1"/>
</dbReference>
<dbReference type="AlphaFoldDB" id="A0A8J5NC14"/>
<dbReference type="EMBL" id="JAHLQT010003055">
    <property type="protein sequence ID" value="KAG7176634.1"/>
    <property type="molecule type" value="Genomic_DNA"/>
</dbReference>
<feature type="transmembrane region" description="Helical" evidence="2">
    <location>
        <begin position="21"/>
        <end position="37"/>
    </location>
</feature>
<dbReference type="OrthoDB" id="110174at2759"/>
<feature type="compositionally biased region" description="Polar residues" evidence="1">
    <location>
        <begin position="352"/>
        <end position="364"/>
    </location>
</feature>
<sequence length="364" mass="40257">MTTKHATSWVLSGAGRRMFRALAVAGAGGSFLVYYLPNTVFINKYKDVTRLYRNGLPIPVKKHVTSLIDEVMDDLGTSQLERNLISLYTAYGFDIFRAGSTKVSSGGILGIPVNFEYSTIDEFVHTGITVNNEPVPWSTPEGESLKQSLVLSKDAKKFAIAREITSLSTLEPFANGAFTAAIVGMVYMMSSGVNARFNFYAKPRSLRVMLYGLVSLFGYAFWSLGKDVSTVQYEASADRAAADVGEKYATGGLEYYEKVLQRNVALRSLMGTEGDKLYTAYGNDQVLIRTKHIPFSLRRAYLKTRVEEYRKSTEGTPSVIVESETESCSSDTRQEEEDCCCKKDTQTQDTQAQSCLPATEQVNA</sequence>
<keyword evidence="2" id="KW-1133">Transmembrane helix</keyword>
<evidence type="ECO:0000313" key="3">
    <source>
        <dbReference type="EMBL" id="KAG7176634.1"/>
    </source>
</evidence>
<feature type="transmembrane region" description="Helical" evidence="2">
    <location>
        <begin position="173"/>
        <end position="193"/>
    </location>
</feature>
<evidence type="ECO:0000313" key="4">
    <source>
        <dbReference type="Proteomes" id="UP000747542"/>
    </source>
</evidence>
<organism evidence="3 4">
    <name type="scientific">Homarus americanus</name>
    <name type="common">American lobster</name>
    <dbReference type="NCBI Taxonomy" id="6706"/>
    <lineage>
        <taxon>Eukaryota</taxon>
        <taxon>Metazoa</taxon>
        <taxon>Ecdysozoa</taxon>
        <taxon>Arthropoda</taxon>
        <taxon>Crustacea</taxon>
        <taxon>Multicrustacea</taxon>
        <taxon>Malacostraca</taxon>
        <taxon>Eumalacostraca</taxon>
        <taxon>Eucarida</taxon>
        <taxon>Decapoda</taxon>
        <taxon>Pleocyemata</taxon>
        <taxon>Astacidea</taxon>
        <taxon>Nephropoidea</taxon>
        <taxon>Nephropidae</taxon>
        <taxon>Homarus</taxon>
    </lineage>
</organism>
<name>A0A8J5NC14_HOMAM</name>
<feature type="region of interest" description="Disordered" evidence="1">
    <location>
        <begin position="313"/>
        <end position="364"/>
    </location>
</feature>
<accession>A0A8J5NC14</accession>
<reference evidence="3" key="1">
    <citation type="journal article" date="2021" name="Sci. Adv.">
        <title>The American lobster genome reveals insights on longevity, neural, and immune adaptations.</title>
        <authorList>
            <person name="Polinski J.M."/>
            <person name="Zimin A.V."/>
            <person name="Clark K.F."/>
            <person name="Kohn A.B."/>
            <person name="Sadowski N."/>
            <person name="Timp W."/>
            <person name="Ptitsyn A."/>
            <person name="Khanna P."/>
            <person name="Romanova D.Y."/>
            <person name="Williams P."/>
            <person name="Greenwood S.J."/>
            <person name="Moroz L.L."/>
            <person name="Walt D.R."/>
            <person name="Bodnar A.G."/>
        </authorList>
    </citation>
    <scope>NUCLEOTIDE SEQUENCE</scope>
    <source>
        <strain evidence="3">GMGI-L3</strain>
    </source>
</reference>
<keyword evidence="4" id="KW-1185">Reference proteome</keyword>
<feature type="transmembrane region" description="Helical" evidence="2">
    <location>
        <begin position="205"/>
        <end position="222"/>
    </location>
</feature>
<keyword evidence="2" id="KW-0472">Membrane</keyword>
<evidence type="ECO:0000256" key="1">
    <source>
        <dbReference type="SAM" id="MobiDB-lite"/>
    </source>
</evidence>
<dbReference type="Proteomes" id="UP000747542">
    <property type="component" value="Unassembled WGS sequence"/>
</dbReference>
<comment type="caution">
    <text evidence="3">The sequence shown here is derived from an EMBL/GenBank/DDBJ whole genome shotgun (WGS) entry which is preliminary data.</text>
</comment>